<dbReference type="RefSeq" id="XP_031936422.1">
    <property type="nucleotide sequence ID" value="XM_032083350.1"/>
</dbReference>
<feature type="transmembrane region" description="Helical" evidence="1">
    <location>
        <begin position="51"/>
        <end position="69"/>
    </location>
</feature>
<name>A0A5N7CZS0_9EURO</name>
<dbReference type="GeneID" id="43668041"/>
<dbReference type="AlphaFoldDB" id="A0A5N7CZS0"/>
<evidence type="ECO:0000256" key="1">
    <source>
        <dbReference type="SAM" id="Phobius"/>
    </source>
</evidence>
<keyword evidence="1" id="KW-0812">Transmembrane</keyword>
<reference evidence="2 3" key="1">
    <citation type="submission" date="2019-04" db="EMBL/GenBank/DDBJ databases">
        <authorList>
            <consortium name="DOE Joint Genome Institute"/>
            <person name="Mondo S."/>
            <person name="Kjaerbolling I."/>
            <person name="Vesth T."/>
            <person name="Frisvad J.C."/>
            <person name="Nybo J.L."/>
            <person name="Theobald S."/>
            <person name="Kildgaard S."/>
            <person name="Isbrandt T."/>
            <person name="Kuo A."/>
            <person name="Sato A."/>
            <person name="Lyhne E.K."/>
            <person name="Kogle M.E."/>
            <person name="Wiebenga A."/>
            <person name="Kun R.S."/>
            <person name="Lubbers R.J."/>
            <person name="Makela M.R."/>
            <person name="Barry K."/>
            <person name="Chovatia M."/>
            <person name="Clum A."/>
            <person name="Daum C."/>
            <person name="Haridas S."/>
            <person name="He G."/>
            <person name="LaButti K."/>
            <person name="Lipzen A."/>
            <person name="Riley R."/>
            <person name="Salamov A."/>
            <person name="Simmons B.A."/>
            <person name="Magnuson J.K."/>
            <person name="Henrissat B."/>
            <person name="Mortensen U.H."/>
            <person name="Larsen T.O."/>
            <person name="Devries R.P."/>
            <person name="Grigoriev I.V."/>
            <person name="Machida M."/>
            <person name="Baker S.E."/>
            <person name="Andersen M.R."/>
            <person name="Cantor M.N."/>
            <person name="Hua S.X."/>
        </authorList>
    </citation>
    <scope>NUCLEOTIDE SEQUENCE [LARGE SCALE GENOMIC DNA]</scope>
    <source>
        <strain evidence="2 3">CBS 119388</strain>
    </source>
</reference>
<keyword evidence="3" id="KW-1185">Reference proteome</keyword>
<organism evidence="2 3">
    <name type="scientific">Aspergillus pseudonomiae</name>
    <dbReference type="NCBI Taxonomy" id="1506151"/>
    <lineage>
        <taxon>Eukaryota</taxon>
        <taxon>Fungi</taxon>
        <taxon>Dikarya</taxon>
        <taxon>Ascomycota</taxon>
        <taxon>Pezizomycotina</taxon>
        <taxon>Eurotiomycetes</taxon>
        <taxon>Eurotiomycetidae</taxon>
        <taxon>Eurotiales</taxon>
        <taxon>Aspergillaceae</taxon>
        <taxon>Aspergillus</taxon>
        <taxon>Aspergillus subgen. Circumdati</taxon>
    </lineage>
</organism>
<protein>
    <submittedName>
        <fullName evidence="2">Uncharacterized protein</fullName>
    </submittedName>
</protein>
<dbReference type="EMBL" id="ML736841">
    <property type="protein sequence ID" value="KAE8399103.1"/>
    <property type="molecule type" value="Genomic_DNA"/>
</dbReference>
<gene>
    <name evidence="2" type="ORF">BDV37DRAFT_261722</name>
</gene>
<proteinExistence type="predicted"/>
<dbReference type="Proteomes" id="UP000325579">
    <property type="component" value="Unassembled WGS sequence"/>
</dbReference>
<accession>A0A5N7CZS0</accession>
<sequence length="99" mass="11357">MPCLSTSLRNSSKSALSPAMQLQVFCKINAFLLGFLPFFDFLLILFRSLAFIAQDLVISSSCLNLAFILSRYRFSFRLCTFFPILDRFGSNLFDTIFCR</sequence>
<evidence type="ECO:0000313" key="3">
    <source>
        <dbReference type="Proteomes" id="UP000325579"/>
    </source>
</evidence>
<feature type="transmembrane region" description="Helical" evidence="1">
    <location>
        <begin position="24"/>
        <end position="45"/>
    </location>
</feature>
<keyword evidence="1" id="KW-0472">Membrane</keyword>
<keyword evidence="1" id="KW-1133">Transmembrane helix</keyword>
<evidence type="ECO:0000313" key="2">
    <source>
        <dbReference type="EMBL" id="KAE8399103.1"/>
    </source>
</evidence>